<dbReference type="SUPFAM" id="SSF53850">
    <property type="entry name" value="Periplasmic binding protein-like II"/>
    <property type="match status" value="1"/>
</dbReference>
<proteinExistence type="predicted"/>
<dbReference type="EMBL" id="RYZH01000008">
    <property type="protein sequence ID" value="RUL88636.1"/>
    <property type="molecule type" value="Genomic_DNA"/>
</dbReference>
<comment type="caution">
    <text evidence="3">The sequence shown here is derived from an EMBL/GenBank/DDBJ whole genome shotgun (WGS) entry which is preliminary data.</text>
</comment>
<dbReference type="Pfam" id="PF13416">
    <property type="entry name" value="SBP_bac_8"/>
    <property type="match status" value="1"/>
</dbReference>
<reference evidence="3 4" key="1">
    <citation type="submission" date="2018-12" db="EMBL/GenBank/DDBJ databases">
        <authorList>
            <person name="Toschakov S.V."/>
        </authorList>
    </citation>
    <scope>NUCLEOTIDE SEQUENCE [LARGE SCALE GENOMIC DNA]</scope>
    <source>
        <strain evidence="3 4">GM2012</strain>
    </source>
</reference>
<keyword evidence="2" id="KW-0472">Membrane</keyword>
<accession>A0A432MNF1</accession>
<evidence type="ECO:0000256" key="2">
    <source>
        <dbReference type="SAM" id="Phobius"/>
    </source>
</evidence>
<dbReference type="Proteomes" id="UP000280296">
    <property type="component" value="Unassembled WGS sequence"/>
</dbReference>
<feature type="region of interest" description="Disordered" evidence="1">
    <location>
        <begin position="410"/>
        <end position="443"/>
    </location>
</feature>
<keyword evidence="2" id="KW-0812">Transmembrane</keyword>
<evidence type="ECO:0000313" key="4">
    <source>
        <dbReference type="Proteomes" id="UP000280296"/>
    </source>
</evidence>
<gene>
    <name evidence="3" type="ORF">TsocGM_05720</name>
</gene>
<keyword evidence="4" id="KW-1185">Reference proteome</keyword>
<dbReference type="InterPro" id="IPR006059">
    <property type="entry name" value="SBP"/>
</dbReference>
<feature type="transmembrane region" description="Helical" evidence="2">
    <location>
        <begin position="21"/>
        <end position="39"/>
    </location>
</feature>
<dbReference type="AlphaFoldDB" id="A0A432MNF1"/>
<protein>
    <submittedName>
        <fullName evidence="3">Extracellular solute-binding protein</fullName>
    </submittedName>
</protein>
<evidence type="ECO:0000313" key="3">
    <source>
        <dbReference type="EMBL" id="RUL88636.1"/>
    </source>
</evidence>
<reference evidence="3 4" key="2">
    <citation type="submission" date="2019-01" db="EMBL/GenBank/DDBJ databases">
        <title>Tautonia sociabilis, a novel thermotolerant planctomycete of Isosphaeraceae family, isolated from a 4000 m deep subterranean habitat.</title>
        <authorList>
            <person name="Kovaleva O.L."/>
            <person name="Elcheninov A.G."/>
            <person name="Van Heerden E."/>
            <person name="Toshchakov S.V."/>
            <person name="Novikov A."/>
            <person name="Bonch-Osmolovskaya E.A."/>
            <person name="Kublanov I.V."/>
        </authorList>
    </citation>
    <scope>NUCLEOTIDE SEQUENCE [LARGE SCALE GENOMIC DNA]</scope>
    <source>
        <strain evidence="3 4">GM2012</strain>
    </source>
</reference>
<keyword evidence="2" id="KW-1133">Transmembrane helix</keyword>
<name>A0A432MNF1_9BACT</name>
<evidence type="ECO:0000256" key="1">
    <source>
        <dbReference type="SAM" id="MobiDB-lite"/>
    </source>
</evidence>
<organism evidence="3 4">
    <name type="scientific">Tautonia sociabilis</name>
    <dbReference type="NCBI Taxonomy" id="2080755"/>
    <lineage>
        <taxon>Bacteria</taxon>
        <taxon>Pseudomonadati</taxon>
        <taxon>Planctomycetota</taxon>
        <taxon>Planctomycetia</taxon>
        <taxon>Isosphaerales</taxon>
        <taxon>Isosphaeraceae</taxon>
        <taxon>Tautonia</taxon>
    </lineage>
</organism>
<sequence length="443" mass="48585">MLFVRLGPDRVREIGHRVGDVLWPALAGLLFLVCLQLLLDRRGPSDRVVLAVDLADDELIAFNDLIRSLEPRLGARIVLRPIDSGQQFERLSRMVGRGRVQWDLIACDNDLVGAMDAAGLVQDLGPEWAPPPTLLPPLHRLTAPGGGPARFAPLRVGVRLGYFDDRPFRGALRRSPPADLEELVEVARRLRLEYRAPRVVLQAGAGKPAATTLCEVIGTDPRAWNRAALAGPFHALRSLKPLLHPESIDAGFDRVRDLLDCEEVDLACNWTSGDRPWAREPGDRRRLPAVYPGWQRFHVLGGDVLAIPVEAPNPELARRLASLLVEARTQRELAGWLHWIPVRQDAFDGLPDGLRRASSIALASAVLRPADPLWPDRERALSQALRSLIAGDEEVDAILDAFLGRIHPGRPALSPSEASVRPPAPDPISPPDRSSRTSGAPPS</sequence>
<dbReference type="Gene3D" id="3.40.190.10">
    <property type="entry name" value="Periplasmic binding protein-like II"/>
    <property type="match status" value="2"/>
</dbReference>